<dbReference type="AlphaFoldDB" id="A0A2R6PG19"/>
<feature type="domain" description="C3H1-type" evidence="6">
    <location>
        <begin position="125"/>
        <end position="153"/>
    </location>
</feature>
<evidence type="ECO:0000313" key="8">
    <source>
        <dbReference type="Proteomes" id="UP000186601"/>
    </source>
</evidence>
<evidence type="ECO:0000256" key="4">
    <source>
        <dbReference type="PROSITE-ProRule" id="PRU00723"/>
    </source>
</evidence>
<dbReference type="OrthoDB" id="410307at2759"/>
<dbReference type="Gene3D" id="4.10.1000.10">
    <property type="entry name" value="Zinc finger, CCCH-type"/>
    <property type="match status" value="1"/>
</dbReference>
<feature type="region of interest" description="Disordered" evidence="5">
    <location>
        <begin position="191"/>
        <end position="271"/>
    </location>
</feature>
<dbReference type="SUPFAM" id="SSF90229">
    <property type="entry name" value="CCCH zinc finger"/>
    <property type="match status" value="1"/>
</dbReference>
<evidence type="ECO:0000256" key="2">
    <source>
        <dbReference type="ARBA" id="ARBA00022771"/>
    </source>
</evidence>
<sequence length="271" mass="29926">MDLPSTSAAAMKEEIARLTGAINRQKIHTPDYNPRQTTFYPGGRPRNNVYVNPDYKPPLRAAAPIPPAPRPPIPRPLSTYPDEKRDVVINGIAFETSGRSLVRKDLLAAVNMLINHARGSIPQVGRREGVCRDFAVLGYCEKGLDCEHQHVRECPDFAEKGICTTKKCKLPHVIRANHNRPKTAIETISRPFGKHVGTPQASNPASASSSEADVDSSTSTRSRVVTAEDAQMGDEFISLTFHESESDDDDDESDEEEAEDEESEQAQDEMM</sequence>
<reference evidence="7 8" key="1">
    <citation type="submission" date="2018-02" db="EMBL/GenBank/DDBJ databases">
        <title>Genome sequence of the basidiomycete white-rot fungus Phlebia centrifuga.</title>
        <authorList>
            <person name="Granchi Z."/>
            <person name="Peng M."/>
            <person name="de Vries R.P."/>
            <person name="Hilden K."/>
            <person name="Makela M.R."/>
            <person name="Grigoriev I."/>
            <person name="Riley R."/>
        </authorList>
    </citation>
    <scope>NUCLEOTIDE SEQUENCE [LARGE SCALE GENOMIC DNA]</scope>
    <source>
        <strain evidence="7 8">FBCC195</strain>
    </source>
</reference>
<dbReference type="STRING" id="98765.A0A2R6PG19"/>
<evidence type="ECO:0000259" key="6">
    <source>
        <dbReference type="PROSITE" id="PS50103"/>
    </source>
</evidence>
<dbReference type="GO" id="GO:0005634">
    <property type="term" value="C:nucleus"/>
    <property type="evidence" value="ECO:0007669"/>
    <property type="project" value="TreeGrafter"/>
</dbReference>
<comment type="caution">
    <text evidence="7">The sequence shown here is derived from an EMBL/GenBank/DDBJ whole genome shotgun (WGS) entry which is preliminary data.</text>
</comment>
<accession>A0A2R6PG19</accession>
<dbReference type="Proteomes" id="UP000186601">
    <property type="component" value="Unassembled WGS sequence"/>
</dbReference>
<evidence type="ECO:0000313" key="7">
    <source>
        <dbReference type="EMBL" id="PSR90569.1"/>
    </source>
</evidence>
<evidence type="ECO:0000256" key="5">
    <source>
        <dbReference type="SAM" id="MobiDB-lite"/>
    </source>
</evidence>
<dbReference type="PROSITE" id="PS50103">
    <property type="entry name" value="ZF_C3H1"/>
    <property type="match status" value="1"/>
</dbReference>
<name>A0A2R6PG19_9APHY</name>
<feature type="compositionally biased region" description="Low complexity" evidence="5">
    <location>
        <begin position="201"/>
        <end position="225"/>
    </location>
</feature>
<keyword evidence="8" id="KW-1185">Reference proteome</keyword>
<dbReference type="PANTHER" id="PTHR46156">
    <property type="entry name" value="CCCH ZINGC FINGER"/>
    <property type="match status" value="1"/>
</dbReference>
<protein>
    <recommendedName>
        <fullName evidence="6">C3H1-type domain-containing protein</fullName>
    </recommendedName>
</protein>
<evidence type="ECO:0000256" key="1">
    <source>
        <dbReference type="ARBA" id="ARBA00022723"/>
    </source>
</evidence>
<keyword evidence="1 4" id="KW-0479">Metal-binding</keyword>
<dbReference type="InterPro" id="IPR000571">
    <property type="entry name" value="Znf_CCCH"/>
</dbReference>
<dbReference type="GO" id="GO:0008270">
    <property type="term" value="F:zinc ion binding"/>
    <property type="evidence" value="ECO:0007669"/>
    <property type="project" value="UniProtKB-KW"/>
</dbReference>
<dbReference type="EMBL" id="MLYV02000494">
    <property type="protein sequence ID" value="PSR90569.1"/>
    <property type="molecule type" value="Genomic_DNA"/>
</dbReference>
<feature type="zinc finger region" description="C3H1-type" evidence="4">
    <location>
        <begin position="125"/>
        <end position="153"/>
    </location>
</feature>
<proteinExistence type="predicted"/>
<organism evidence="7 8">
    <name type="scientific">Hermanssonia centrifuga</name>
    <dbReference type="NCBI Taxonomy" id="98765"/>
    <lineage>
        <taxon>Eukaryota</taxon>
        <taxon>Fungi</taxon>
        <taxon>Dikarya</taxon>
        <taxon>Basidiomycota</taxon>
        <taxon>Agaricomycotina</taxon>
        <taxon>Agaricomycetes</taxon>
        <taxon>Polyporales</taxon>
        <taxon>Meruliaceae</taxon>
        <taxon>Hermanssonia</taxon>
    </lineage>
</organism>
<gene>
    <name evidence="7" type="ORF">PHLCEN_2v4862</name>
</gene>
<feature type="compositionally biased region" description="Acidic residues" evidence="5">
    <location>
        <begin position="245"/>
        <end position="271"/>
    </location>
</feature>
<keyword evidence="2 4" id="KW-0863">Zinc-finger</keyword>
<feature type="region of interest" description="Disordered" evidence="5">
    <location>
        <begin position="26"/>
        <end position="47"/>
    </location>
</feature>
<dbReference type="InterPro" id="IPR036855">
    <property type="entry name" value="Znf_CCCH_sf"/>
</dbReference>
<keyword evidence="3 4" id="KW-0862">Zinc</keyword>
<evidence type="ECO:0000256" key="3">
    <source>
        <dbReference type="ARBA" id="ARBA00022833"/>
    </source>
</evidence>
<dbReference type="PANTHER" id="PTHR46156:SF1">
    <property type="entry name" value="ZINC FINGER CCCH DOMAIN-CONTAINING PROTEIN 3"/>
    <property type="match status" value="1"/>
</dbReference>